<gene>
    <name evidence="9" type="ORF">C8U37_103200</name>
</gene>
<dbReference type="SUPFAM" id="SSF51344">
    <property type="entry name" value="Epsilon subunit of F1F0-ATP synthase N-terminal domain"/>
    <property type="match status" value="1"/>
</dbReference>
<keyword evidence="10" id="KW-1185">Reference proteome</keyword>
<dbReference type="CDD" id="cd12152">
    <property type="entry name" value="F1-ATPase_delta"/>
    <property type="match status" value="1"/>
</dbReference>
<evidence type="ECO:0000256" key="2">
    <source>
        <dbReference type="ARBA" id="ARBA00005712"/>
    </source>
</evidence>
<evidence type="ECO:0000256" key="6">
    <source>
        <dbReference type="ARBA" id="ARBA00023196"/>
    </source>
</evidence>
<keyword evidence="6" id="KW-0139">CF(1)</keyword>
<dbReference type="GO" id="GO:0045259">
    <property type="term" value="C:proton-transporting ATP synthase complex"/>
    <property type="evidence" value="ECO:0007669"/>
    <property type="project" value="UniProtKB-KW"/>
</dbReference>
<accession>A0A2T5IPR2</accession>
<comment type="caution">
    <text evidence="9">The sequence shown here is derived from an EMBL/GenBank/DDBJ whole genome shotgun (WGS) entry which is preliminary data.</text>
</comment>
<dbReference type="Pfam" id="PF02823">
    <property type="entry name" value="ATP-synt_DE_N"/>
    <property type="match status" value="1"/>
</dbReference>
<evidence type="ECO:0000256" key="4">
    <source>
        <dbReference type="ARBA" id="ARBA00023065"/>
    </source>
</evidence>
<sequence length="125" mass="13904">MRIRIILPSKTVLDQEVDKITAPGTEGSFQLLPKHIDFVSSLSPGILSVFFEGEVVYYAINQGILVKQGDVVSVACLQAIRGTTLETLGDTVDASFRSQDENEKRMNEVLTKLEVDTLRLFMELD</sequence>
<keyword evidence="4" id="KW-0406">Ion transport</keyword>
<dbReference type="Gene3D" id="2.60.15.10">
    <property type="entry name" value="F0F1 ATP synthase delta/epsilon subunit, N-terminal"/>
    <property type="match status" value="1"/>
</dbReference>
<dbReference type="PANTHER" id="PTHR13822">
    <property type="entry name" value="ATP SYNTHASE DELTA/EPSILON CHAIN"/>
    <property type="match status" value="1"/>
</dbReference>
<dbReference type="InterPro" id="IPR020546">
    <property type="entry name" value="ATP_synth_F1_dsu/esu_N"/>
</dbReference>
<name>A0A2T5IPR2_9LACT</name>
<keyword evidence="3" id="KW-0813">Transport</keyword>
<evidence type="ECO:0000256" key="3">
    <source>
        <dbReference type="ARBA" id="ARBA00022448"/>
    </source>
</evidence>
<dbReference type="Proteomes" id="UP000244161">
    <property type="component" value="Unassembled WGS sequence"/>
</dbReference>
<dbReference type="InterPro" id="IPR001469">
    <property type="entry name" value="ATP_synth_F1_dsu/esu"/>
</dbReference>
<evidence type="ECO:0000256" key="1">
    <source>
        <dbReference type="ARBA" id="ARBA00004184"/>
    </source>
</evidence>
<dbReference type="NCBIfam" id="TIGR03166">
    <property type="entry name" value="alt_F1F0_F1_eps"/>
    <property type="match status" value="1"/>
</dbReference>
<evidence type="ECO:0000313" key="10">
    <source>
        <dbReference type="Proteomes" id="UP000244161"/>
    </source>
</evidence>
<keyword evidence="5" id="KW-0472">Membrane</keyword>
<proteinExistence type="inferred from homology"/>
<protein>
    <submittedName>
        <fullName evidence="9">F-type H+-transporting ATPase subunit epsilon</fullName>
    </submittedName>
</protein>
<feature type="domain" description="ATP synthase F1 complex delta/epsilon subunit N-terminal" evidence="8">
    <location>
        <begin position="1"/>
        <end position="78"/>
    </location>
</feature>
<evidence type="ECO:0000256" key="7">
    <source>
        <dbReference type="ARBA" id="ARBA00023310"/>
    </source>
</evidence>
<comment type="subcellular location">
    <subcellularLocation>
        <location evidence="1">Endomembrane system</location>
        <topology evidence="1">Peripheral membrane protein</topology>
    </subcellularLocation>
</comment>
<dbReference type="EMBL" id="QAOM01000003">
    <property type="protein sequence ID" value="PTQ85811.1"/>
    <property type="molecule type" value="Genomic_DNA"/>
</dbReference>
<dbReference type="PANTHER" id="PTHR13822:SF10">
    <property type="entry name" value="ATP SYNTHASE EPSILON CHAIN, CHLOROPLASTIC"/>
    <property type="match status" value="1"/>
</dbReference>
<dbReference type="InterPro" id="IPR036771">
    <property type="entry name" value="ATPsynth_dsu/esu_N"/>
</dbReference>
<dbReference type="AlphaFoldDB" id="A0A2T5IPR2"/>
<dbReference type="GO" id="GO:0012505">
    <property type="term" value="C:endomembrane system"/>
    <property type="evidence" value="ECO:0007669"/>
    <property type="project" value="UniProtKB-SubCell"/>
</dbReference>
<comment type="similarity">
    <text evidence="2">Belongs to the ATPase epsilon chain family.</text>
</comment>
<reference evidence="9 10" key="1">
    <citation type="submission" date="2018-04" db="EMBL/GenBank/DDBJ databases">
        <title>Genomic Encyclopedia of Archaeal and Bacterial Type Strains, Phase II (KMG-II): from individual species to whole genera.</title>
        <authorList>
            <person name="Goeker M."/>
        </authorList>
    </citation>
    <scope>NUCLEOTIDE SEQUENCE [LARGE SCALE GENOMIC DNA]</scope>
    <source>
        <strain evidence="9 10">DSM 18806</strain>
    </source>
</reference>
<evidence type="ECO:0000313" key="9">
    <source>
        <dbReference type="EMBL" id="PTQ85811.1"/>
    </source>
</evidence>
<evidence type="ECO:0000259" key="8">
    <source>
        <dbReference type="Pfam" id="PF02823"/>
    </source>
</evidence>
<evidence type="ECO:0000256" key="5">
    <source>
        <dbReference type="ARBA" id="ARBA00023136"/>
    </source>
</evidence>
<dbReference type="GO" id="GO:0046933">
    <property type="term" value="F:proton-transporting ATP synthase activity, rotational mechanism"/>
    <property type="evidence" value="ECO:0007669"/>
    <property type="project" value="InterPro"/>
</dbReference>
<keyword evidence="7" id="KW-0066">ATP synthesis</keyword>
<dbReference type="InterPro" id="IPR024037">
    <property type="entry name" value="Alt_ATP_synth_F1_esu"/>
</dbReference>
<dbReference type="OrthoDB" id="9804110at2"/>
<organism evidence="9 10">
    <name type="scientific">Trichococcus patagoniensis</name>
    <dbReference type="NCBI Taxonomy" id="382641"/>
    <lineage>
        <taxon>Bacteria</taxon>
        <taxon>Bacillati</taxon>
        <taxon>Bacillota</taxon>
        <taxon>Bacilli</taxon>
        <taxon>Lactobacillales</taxon>
        <taxon>Carnobacteriaceae</taxon>
        <taxon>Trichococcus</taxon>
    </lineage>
</organism>
<dbReference type="RefSeq" id="WP_108031817.1">
    <property type="nucleotide sequence ID" value="NZ_QAOM01000003.1"/>
</dbReference>